<feature type="compositionally biased region" description="Gly residues" evidence="1">
    <location>
        <begin position="83"/>
        <end position="96"/>
    </location>
</feature>
<name>A0ABP3PPC8_9ACTN</name>
<evidence type="ECO:0000313" key="4">
    <source>
        <dbReference type="EMBL" id="GAA0572036.1"/>
    </source>
</evidence>
<accession>A0ABP3PPC8</accession>
<keyword evidence="5" id="KW-1185">Reference proteome</keyword>
<dbReference type="InterPro" id="IPR025326">
    <property type="entry name" value="DUF4232"/>
</dbReference>
<feature type="region of interest" description="Disordered" evidence="1">
    <location>
        <begin position="30"/>
        <end position="109"/>
    </location>
</feature>
<keyword evidence="2" id="KW-0732">Signal</keyword>
<proteinExistence type="predicted"/>
<evidence type="ECO:0000313" key="5">
    <source>
        <dbReference type="Proteomes" id="UP001501427"/>
    </source>
</evidence>
<comment type="caution">
    <text evidence="4">The sequence shown here is derived from an EMBL/GenBank/DDBJ whole genome shotgun (WGS) entry which is preliminary data.</text>
</comment>
<feature type="compositionally biased region" description="Low complexity" evidence="1">
    <location>
        <begin position="30"/>
        <end position="52"/>
    </location>
</feature>
<organism evidence="4 5">
    <name type="scientific">Actinomadura livida</name>
    <dbReference type="NCBI Taxonomy" id="79909"/>
    <lineage>
        <taxon>Bacteria</taxon>
        <taxon>Bacillati</taxon>
        <taxon>Actinomycetota</taxon>
        <taxon>Actinomycetes</taxon>
        <taxon>Streptosporangiales</taxon>
        <taxon>Thermomonosporaceae</taxon>
        <taxon>Actinomadura</taxon>
    </lineage>
</organism>
<dbReference type="EMBL" id="BAAAHD010000033">
    <property type="protein sequence ID" value="GAA0572036.1"/>
    <property type="molecule type" value="Genomic_DNA"/>
</dbReference>
<dbReference type="Pfam" id="PF14016">
    <property type="entry name" value="DUF4232"/>
    <property type="match status" value="1"/>
</dbReference>
<feature type="signal peptide" evidence="2">
    <location>
        <begin position="1"/>
        <end position="23"/>
    </location>
</feature>
<feature type="domain" description="DUF4232" evidence="3">
    <location>
        <begin position="114"/>
        <end position="241"/>
    </location>
</feature>
<feature type="chain" id="PRO_5047123900" description="DUF4232 domain-containing protein" evidence="2">
    <location>
        <begin position="24"/>
        <end position="248"/>
    </location>
</feature>
<sequence>MGTPLPKIIWGPLAAAAVATALAGCGPAENAGPAAAEAGGTAPPAGSTTAGAPGSGTGTEPGSPGTGAPSGTPSAVDAPTTGPPGGGKAGGPGGEAPAGEAPGVAGAGAGGPRCTGAMLSASLINRYFIETNRYVTLVLTNTSGTTCTVRGWSDLQLVNAAGLVHTNVLRHGTPQTVTLPSGGRAYERLYWTSETAADEGVPCRPTANALKIVPPDETRQLEAPWLYGAVCQHGDISLTPLTANPTGG</sequence>
<dbReference type="PROSITE" id="PS51257">
    <property type="entry name" value="PROKAR_LIPOPROTEIN"/>
    <property type="match status" value="1"/>
</dbReference>
<evidence type="ECO:0000259" key="3">
    <source>
        <dbReference type="Pfam" id="PF14016"/>
    </source>
</evidence>
<dbReference type="Proteomes" id="UP001501427">
    <property type="component" value="Unassembled WGS sequence"/>
</dbReference>
<protein>
    <recommendedName>
        <fullName evidence="3">DUF4232 domain-containing protein</fullName>
    </recommendedName>
</protein>
<feature type="compositionally biased region" description="Low complexity" evidence="1">
    <location>
        <begin position="60"/>
        <end position="80"/>
    </location>
</feature>
<evidence type="ECO:0000256" key="1">
    <source>
        <dbReference type="SAM" id="MobiDB-lite"/>
    </source>
</evidence>
<dbReference type="RefSeq" id="WP_344207682.1">
    <property type="nucleotide sequence ID" value="NZ_BAAAHD010000033.1"/>
</dbReference>
<reference evidence="5" key="1">
    <citation type="journal article" date="2019" name="Int. J. Syst. Evol. Microbiol.">
        <title>The Global Catalogue of Microorganisms (GCM) 10K type strain sequencing project: providing services to taxonomists for standard genome sequencing and annotation.</title>
        <authorList>
            <consortium name="The Broad Institute Genomics Platform"/>
            <consortium name="The Broad Institute Genome Sequencing Center for Infectious Disease"/>
            <person name="Wu L."/>
            <person name="Ma J."/>
        </authorList>
    </citation>
    <scope>NUCLEOTIDE SEQUENCE [LARGE SCALE GENOMIC DNA]</scope>
    <source>
        <strain evidence="5">JCM 10667</strain>
    </source>
</reference>
<gene>
    <name evidence="4" type="ORF">GCM10009546_38440</name>
</gene>
<evidence type="ECO:0000256" key="2">
    <source>
        <dbReference type="SAM" id="SignalP"/>
    </source>
</evidence>